<protein>
    <submittedName>
        <fullName evidence="2">Uncharacterized protein</fullName>
    </submittedName>
</protein>
<sequence>MSLTVSQDEGTTVITVTSNPNSKWPVLCQILGSLFCSDSPVCSVSEDSEETDTKRAFGLVEDKTSESRSDSSPFGHSCNTTLTVSQLVILVILNIVSAALAVLAFVLFSAELALGWHHYSSDNDFAKCVQEGKTSTETCLYRGLNQIMLSVLQLCVTISFCVLTGKVLWKKDEDAKAVEDPELHKPLLEEDSAAPDEH</sequence>
<proteinExistence type="predicted"/>
<comment type="caution">
    <text evidence="2">The sequence shown here is derived from an EMBL/GenBank/DDBJ whole genome shotgun (WGS) entry which is preliminary data.</text>
</comment>
<evidence type="ECO:0000256" key="1">
    <source>
        <dbReference type="SAM" id="Phobius"/>
    </source>
</evidence>
<accession>A0A3N0Y6G5</accession>
<keyword evidence="1" id="KW-0812">Transmembrane</keyword>
<dbReference type="EMBL" id="RJVU01051648">
    <property type="protein sequence ID" value="ROL41440.1"/>
    <property type="molecule type" value="Genomic_DNA"/>
</dbReference>
<dbReference type="AlphaFoldDB" id="A0A3N0Y6G5"/>
<dbReference type="Proteomes" id="UP000281406">
    <property type="component" value="Unassembled WGS sequence"/>
</dbReference>
<evidence type="ECO:0000313" key="3">
    <source>
        <dbReference type="Proteomes" id="UP000281406"/>
    </source>
</evidence>
<organism evidence="2 3">
    <name type="scientific">Anabarilius grahami</name>
    <name type="common">Kanglang fish</name>
    <name type="synonym">Barilius grahami</name>
    <dbReference type="NCBI Taxonomy" id="495550"/>
    <lineage>
        <taxon>Eukaryota</taxon>
        <taxon>Metazoa</taxon>
        <taxon>Chordata</taxon>
        <taxon>Craniata</taxon>
        <taxon>Vertebrata</taxon>
        <taxon>Euteleostomi</taxon>
        <taxon>Actinopterygii</taxon>
        <taxon>Neopterygii</taxon>
        <taxon>Teleostei</taxon>
        <taxon>Ostariophysi</taxon>
        <taxon>Cypriniformes</taxon>
        <taxon>Xenocyprididae</taxon>
        <taxon>Xenocypridinae</taxon>
        <taxon>Xenocypridinae incertae sedis</taxon>
        <taxon>Anabarilius</taxon>
    </lineage>
</organism>
<keyword evidence="1" id="KW-0472">Membrane</keyword>
<evidence type="ECO:0000313" key="2">
    <source>
        <dbReference type="EMBL" id="ROL41440.1"/>
    </source>
</evidence>
<reference evidence="2 3" key="1">
    <citation type="submission" date="2018-10" db="EMBL/GenBank/DDBJ databases">
        <title>Genome assembly for a Yunnan-Guizhou Plateau 3E fish, Anabarilius grahami (Regan), and its evolutionary and genetic applications.</title>
        <authorList>
            <person name="Jiang W."/>
        </authorList>
    </citation>
    <scope>NUCLEOTIDE SEQUENCE [LARGE SCALE GENOMIC DNA]</scope>
    <source>
        <strain evidence="2">AG-KIZ</strain>
        <tissue evidence="2">Muscle</tissue>
    </source>
</reference>
<gene>
    <name evidence="2" type="ORF">DPX16_6838</name>
</gene>
<keyword evidence="3" id="KW-1185">Reference proteome</keyword>
<feature type="transmembrane region" description="Helical" evidence="1">
    <location>
        <begin position="147"/>
        <end position="169"/>
    </location>
</feature>
<name>A0A3N0Y6G5_ANAGA</name>
<feature type="transmembrane region" description="Helical" evidence="1">
    <location>
        <begin position="87"/>
        <end position="110"/>
    </location>
</feature>
<dbReference type="OrthoDB" id="8959472at2759"/>
<keyword evidence="1" id="KW-1133">Transmembrane helix</keyword>